<evidence type="ECO:0000313" key="2">
    <source>
        <dbReference type="EMBL" id="KAF4626839.1"/>
    </source>
</evidence>
<dbReference type="PROSITE" id="PS50181">
    <property type="entry name" value="FBOX"/>
    <property type="match status" value="1"/>
</dbReference>
<dbReference type="InterPro" id="IPR032675">
    <property type="entry name" value="LRR_dom_sf"/>
</dbReference>
<dbReference type="CDD" id="cd09917">
    <property type="entry name" value="F-box_SF"/>
    <property type="match status" value="1"/>
</dbReference>
<gene>
    <name evidence="2" type="ORF">G7Y89_g11319</name>
</gene>
<organism evidence="2 3">
    <name type="scientific">Cudoniella acicularis</name>
    <dbReference type="NCBI Taxonomy" id="354080"/>
    <lineage>
        <taxon>Eukaryota</taxon>
        <taxon>Fungi</taxon>
        <taxon>Dikarya</taxon>
        <taxon>Ascomycota</taxon>
        <taxon>Pezizomycotina</taxon>
        <taxon>Leotiomycetes</taxon>
        <taxon>Helotiales</taxon>
        <taxon>Tricladiaceae</taxon>
        <taxon>Cudoniella</taxon>
    </lineage>
</organism>
<name>A0A8H4RB31_9HELO</name>
<dbReference type="SUPFAM" id="SSF52047">
    <property type="entry name" value="RNI-like"/>
    <property type="match status" value="1"/>
</dbReference>
<dbReference type="SUPFAM" id="SSF81383">
    <property type="entry name" value="F-box domain"/>
    <property type="match status" value="1"/>
</dbReference>
<evidence type="ECO:0000313" key="3">
    <source>
        <dbReference type="Proteomes" id="UP000566819"/>
    </source>
</evidence>
<feature type="domain" description="F-box" evidence="1">
    <location>
        <begin position="1"/>
        <end position="33"/>
    </location>
</feature>
<reference evidence="2 3" key="1">
    <citation type="submission" date="2020-03" db="EMBL/GenBank/DDBJ databases">
        <title>Draft Genome Sequence of Cudoniella acicularis.</title>
        <authorList>
            <person name="Buettner E."/>
            <person name="Kellner H."/>
        </authorList>
    </citation>
    <scope>NUCLEOTIDE SEQUENCE [LARGE SCALE GENOMIC DNA]</scope>
    <source>
        <strain evidence="2 3">DSM 108380</strain>
    </source>
</reference>
<keyword evidence="3" id="KW-1185">Reference proteome</keyword>
<sequence>MEVPTEILLDIASNLNAKDLLNFRLVNRRFARIGLEFVLQNGLSVMNTARDLRKCHQLLECPIIAKNVRQLSFFHAEWPPSCPQKEWEIHPLLFGGNDRLRVQNLRINPRQTRQAFRNYLAFIKEEQERRYFDDVSRLSQIIRSLPNLRSAKVSHMQNFVWKPALNPRYRNLQSTIWVAPYLVNNISSAVEMLLLALAENLALKQLEIIGSLNPILLNLQYQFIPLQRIQKLLISSLLVKDNEDSIGEFLRAFPNLTELRIKFQGFGPTVRILGSLRWPSLRILSLSGIWTSEHELFEVFKNHSSTLHFFNLGHSALTQGSWKFLFTRVRTLRSEAKVTAEGELYGRSSRETLNMTPQEIKKLDVFMEDSKEIWPFN</sequence>
<dbReference type="Gene3D" id="3.80.10.10">
    <property type="entry name" value="Ribonuclease Inhibitor"/>
    <property type="match status" value="1"/>
</dbReference>
<accession>A0A8H4RB31</accession>
<dbReference type="InterPro" id="IPR001810">
    <property type="entry name" value="F-box_dom"/>
</dbReference>
<proteinExistence type="predicted"/>
<evidence type="ECO:0000259" key="1">
    <source>
        <dbReference type="PROSITE" id="PS50181"/>
    </source>
</evidence>
<dbReference type="Proteomes" id="UP000566819">
    <property type="component" value="Unassembled WGS sequence"/>
</dbReference>
<protein>
    <recommendedName>
        <fullName evidence="1">F-box domain-containing protein</fullName>
    </recommendedName>
</protein>
<dbReference type="AlphaFoldDB" id="A0A8H4RB31"/>
<dbReference type="InterPro" id="IPR036047">
    <property type="entry name" value="F-box-like_dom_sf"/>
</dbReference>
<comment type="caution">
    <text evidence="2">The sequence shown here is derived from an EMBL/GenBank/DDBJ whole genome shotgun (WGS) entry which is preliminary data.</text>
</comment>
<dbReference type="EMBL" id="JAAMPI010001074">
    <property type="protein sequence ID" value="KAF4626839.1"/>
    <property type="molecule type" value="Genomic_DNA"/>
</dbReference>
<dbReference type="OrthoDB" id="5422579at2759"/>
<dbReference type="Pfam" id="PF12937">
    <property type="entry name" value="F-box-like"/>
    <property type="match status" value="1"/>
</dbReference>
<dbReference type="SMART" id="SM00256">
    <property type="entry name" value="FBOX"/>
    <property type="match status" value="1"/>
</dbReference>